<accession>A0ABZ2XMY3</accession>
<dbReference type="Proteomes" id="UP001479520">
    <property type="component" value="Chromosome"/>
</dbReference>
<evidence type="ECO:0000256" key="1">
    <source>
        <dbReference type="ARBA" id="ARBA00004442"/>
    </source>
</evidence>
<comment type="subcellular location">
    <subcellularLocation>
        <location evidence="1">Cell outer membrane</location>
    </subcellularLocation>
</comment>
<dbReference type="PANTHER" id="PTHR30026">
    <property type="entry name" value="OUTER MEMBRANE PROTEIN TOLC"/>
    <property type="match status" value="1"/>
</dbReference>
<keyword evidence="7" id="KW-0732">Signal</keyword>
<protein>
    <submittedName>
        <fullName evidence="8">TolC family protein</fullName>
    </submittedName>
</protein>
<dbReference type="SUPFAM" id="SSF56954">
    <property type="entry name" value="Outer membrane efflux proteins (OEP)"/>
    <property type="match status" value="1"/>
</dbReference>
<keyword evidence="3" id="KW-0812">Transmembrane</keyword>
<keyword evidence="6" id="KW-0175">Coiled coil</keyword>
<dbReference type="InterPro" id="IPR051906">
    <property type="entry name" value="TolC-like"/>
</dbReference>
<evidence type="ECO:0000256" key="3">
    <source>
        <dbReference type="ARBA" id="ARBA00022692"/>
    </source>
</evidence>
<evidence type="ECO:0000256" key="5">
    <source>
        <dbReference type="ARBA" id="ARBA00023237"/>
    </source>
</evidence>
<keyword evidence="9" id="KW-1185">Reference proteome</keyword>
<gene>
    <name evidence="8" type="ORF">AADV58_05530</name>
</gene>
<dbReference type="Gene3D" id="1.20.1600.10">
    <property type="entry name" value="Outer membrane efflux proteins (OEP)"/>
    <property type="match status" value="1"/>
</dbReference>
<proteinExistence type="predicted"/>
<feature type="signal peptide" evidence="7">
    <location>
        <begin position="1"/>
        <end position="22"/>
    </location>
</feature>
<dbReference type="PANTHER" id="PTHR30026:SF20">
    <property type="entry name" value="OUTER MEMBRANE PROTEIN TOLC"/>
    <property type="match status" value="1"/>
</dbReference>
<name>A0ABZ2XMY3_9RHOO</name>
<feature type="coiled-coil region" evidence="6">
    <location>
        <begin position="141"/>
        <end position="210"/>
    </location>
</feature>
<evidence type="ECO:0000313" key="8">
    <source>
        <dbReference type="EMBL" id="WZJ22611.1"/>
    </source>
</evidence>
<organism evidence="8 9">
    <name type="scientific">Azonexus hydrophilus</name>
    <dbReference type="NCBI Taxonomy" id="418702"/>
    <lineage>
        <taxon>Bacteria</taxon>
        <taxon>Pseudomonadati</taxon>
        <taxon>Pseudomonadota</taxon>
        <taxon>Betaproteobacteria</taxon>
        <taxon>Rhodocyclales</taxon>
        <taxon>Azonexaceae</taxon>
        <taxon>Azonexus</taxon>
    </lineage>
</organism>
<keyword evidence="2" id="KW-1134">Transmembrane beta strand</keyword>
<dbReference type="RefSeq" id="WP_341744274.1">
    <property type="nucleotide sequence ID" value="NZ_CP151406.1"/>
</dbReference>
<keyword evidence="5" id="KW-0998">Cell outer membrane</keyword>
<evidence type="ECO:0000256" key="4">
    <source>
        <dbReference type="ARBA" id="ARBA00023136"/>
    </source>
</evidence>
<evidence type="ECO:0000313" key="9">
    <source>
        <dbReference type="Proteomes" id="UP001479520"/>
    </source>
</evidence>
<evidence type="ECO:0000256" key="2">
    <source>
        <dbReference type="ARBA" id="ARBA00022452"/>
    </source>
</evidence>
<feature type="chain" id="PRO_5046252969" evidence="7">
    <location>
        <begin position="23"/>
        <end position="423"/>
    </location>
</feature>
<reference evidence="8 9" key="1">
    <citation type="submission" date="2024-04" db="EMBL/GenBank/DDBJ databases">
        <title>Dissimilatory iodate-reducing microorganisms contribute to the enrichment of iodine in groundwater.</title>
        <authorList>
            <person name="Jiang Z."/>
        </authorList>
    </citation>
    <scope>NUCLEOTIDE SEQUENCE [LARGE SCALE GENOMIC DNA]</scope>
    <source>
        <strain evidence="8 9">NCP973</strain>
    </source>
</reference>
<dbReference type="EMBL" id="CP151406">
    <property type="protein sequence ID" value="WZJ22611.1"/>
    <property type="molecule type" value="Genomic_DNA"/>
</dbReference>
<sequence>MMRRTLLLSLLLAAWGALPAQAGPALPPEAAVRQALMDLPSVRAGQGEIAQGEARQRQLEAGPHEWAMTLEGQRRHTRDAGGGPDSRTRDWAVGLERAWRLPGKAALDSQLGQEHRALAEAAAEERLHGGARLLLETWFAWLRARERLVQVEEARASLEKENRAMTRRRELGDASELESLQMEAAFSQMRAEYQTREAELLAARERLQQLFPGLPLPEQVNLPAPQPIAGSLEEWEEALLTQEPALRLARLESSRSRLQAQRADRDRLADPTVGVRVAREKDGEDRLLGLTLTIPLMGSARQAEADRSRAEASIASEREAQVLRETRAAARAAWQQARGAWQAWQASQDAAARMIRAAKLQTRAYELGEGSLAEMLAIRRLAFNAELDSRLAQLDALEKYYRLEIDRHKLWDFSLPNSPEVQP</sequence>
<evidence type="ECO:0000256" key="6">
    <source>
        <dbReference type="SAM" id="Coils"/>
    </source>
</evidence>
<keyword evidence="4" id="KW-0472">Membrane</keyword>
<evidence type="ECO:0000256" key="7">
    <source>
        <dbReference type="SAM" id="SignalP"/>
    </source>
</evidence>